<keyword evidence="2" id="KW-1185">Reference proteome</keyword>
<evidence type="ECO:0000313" key="1">
    <source>
        <dbReference type="EMBL" id="MCP1998272.1"/>
    </source>
</evidence>
<comment type="caution">
    <text evidence="1">The sequence shown here is derived from an EMBL/GenBank/DDBJ whole genome shotgun (WGS) entry which is preliminary data.</text>
</comment>
<proteinExistence type="predicted"/>
<dbReference type="Proteomes" id="UP001205486">
    <property type="component" value="Unassembled WGS sequence"/>
</dbReference>
<dbReference type="EMBL" id="JALJZS010000001">
    <property type="protein sequence ID" value="MCP1998272.1"/>
    <property type="molecule type" value="Genomic_DNA"/>
</dbReference>
<accession>A0ACC6AEJ4</accession>
<protein>
    <submittedName>
        <fullName evidence="1">Uncharacterized protein</fullName>
    </submittedName>
</protein>
<evidence type="ECO:0000313" key="2">
    <source>
        <dbReference type="Proteomes" id="UP001205486"/>
    </source>
</evidence>
<reference evidence="1" key="1">
    <citation type="submission" date="2022-03" db="EMBL/GenBank/DDBJ databases">
        <title>Interactions between chemoautotrophic and heterotrophic bacteria.</title>
        <authorList>
            <person name="Santoro A."/>
        </authorList>
    </citation>
    <scope>NUCLEOTIDE SEQUENCE</scope>
    <source>
        <strain evidence="1">Nb-106</strain>
    </source>
</reference>
<sequence>MLWLSAMSCAAAVMIVAGFKLPLFDRLIRPHRWRIPVNERFFHASIWMLFLAFCVVTFATAYNIPIIAALKGGLSQEELDIQRGAFLKTREGWGSGLGYVSAVFVGTLLPYSLARLFWTKKPIAGFSGLALFAAYTLSYLQKALIIQAVAPLLYLSGRRLIWNYLGLFALTAGTLGIFYANTVLAVGVKQEEKVQKKIEERRQASLKPDSRGNLVPPNFFSSDFKHTSTKEYLVWRAVAVPIFTAADAVKVFHTKFNSKPLLGATSSPIAAIFGMKRVNYDAEVFAAQWGESNIGRSNSVYVTDGYVNFGWAGVVVFSIFVGLGFRVFALSGDEALRSMWPLFAFNVIQASFIGSLLSGGFIFLFIIAFFVNLRDDHQPESKP</sequence>
<gene>
    <name evidence="1" type="ORF">J2S34_000694</name>
</gene>
<name>A0ACC6AEJ4_NITWI</name>
<organism evidence="1 2">
    <name type="scientific">Nitrobacter winogradskyi</name>
    <name type="common">Nitrobacter agilis</name>
    <dbReference type="NCBI Taxonomy" id="913"/>
    <lineage>
        <taxon>Bacteria</taxon>
        <taxon>Pseudomonadati</taxon>
        <taxon>Pseudomonadota</taxon>
        <taxon>Alphaproteobacteria</taxon>
        <taxon>Hyphomicrobiales</taxon>
        <taxon>Nitrobacteraceae</taxon>
        <taxon>Nitrobacter</taxon>
    </lineage>
</organism>